<dbReference type="PANTHER" id="PTHR24123">
    <property type="entry name" value="ANKYRIN REPEAT-CONTAINING"/>
    <property type="match status" value="1"/>
</dbReference>
<dbReference type="InterPro" id="IPR011545">
    <property type="entry name" value="DEAD/DEAH_box_helicase_dom"/>
</dbReference>
<dbReference type="Gene3D" id="1.25.10.10">
    <property type="entry name" value="Leucine-rich Repeat Variant"/>
    <property type="match status" value="2"/>
</dbReference>
<dbReference type="PANTHER" id="PTHR24123:SF33">
    <property type="entry name" value="PROTEIN HOS4"/>
    <property type="match status" value="1"/>
</dbReference>
<feature type="repeat" description="ANK" evidence="3">
    <location>
        <begin position="1886"/>
        <end position="1918"/>
    </location>
</feature>
<comment type="caution">
    <text evidence="8">The sequence shown here is derived from an EMBL/GenBank/DDBJ whole genome shotgun (WGS) entry which is preliminary data.</text>
</comment>
<dbReference type="GO" id="GO:0003676">
    <property type="term" value="F:nucleic acid binding"/>
    <property type="evidence" value="ECO:0007669"/>
    <property type="project" value="InterPro"/>
</dbReference>
<feature type="coiled-coil region" evidence="5">
    <location>
        <begin position="93"/>
        <end position="120"/>
    </location>
</feature>
<dbReference type="InterPro" id="IPR051165">
    <property type="entry name" value="Multifunctional_ANK_Repeat"/>
</dbReference>
<feature type="repeat" description="ARM" evidence="4">
    <location>
        <begin position="1208"/>
        <end position="1250"/>
    </location>
</feature>
<dbReference type="SMART" id="SM00248">
    <property type="entry name" value="ANK"/>
    <property type="match status" value="13"/>
</dbReference>
<proteinExistence type="predicted"/>
<feature type="compositionally biased region" description="Basic and acidic residues" evidence="6">
    <location>
        <begin position="1112"/>
        <end position="1123"/>
    </location>
</feature>
<dbReference type="Pfam" id="PF12796">
    <property type="entry name" value="Ank_2"/>
    <property type="match status" value="4"/>
</dbReference>
<evidence type="ECO:0000256" key="1">
    <source>
        <dbReference type="ARBA" id="ARBA00022737"/>
    </source>
</evidence>
<evidence type="ECO:0000256" key="2">
    <source>
        <dbReference type="ARBA" id="ARBA00023043"/>
    </source>
</evidence>
<feature type="repeat" description="ANK" evidence="3">
    <location>
        <begin position="1952"/>
        <end position="1984"/>
    </location>
</feature>
<dbReference type="InterPro" id="IPR036770">
    <property type="entry name" value="Ankyrin_rpt-contain_sf"/>
</dbReference>
<evidence type="ECO:0000313" key="8">
    <source>
        <dbReference type="EMBL" id="OLP96736.1"/>
    </source>
</evidence>
<feature type="repeat" description="ARM" evidence="4">
    <location>
        <begin position="1249"/>
        <end position="1291"/>
    </location>
</feature>
<evidence type="ECO:0000256" key="6">
    <source>
        <dbReference type="SAM" id="MobiDB-lite"/>
    </source>
</evidence>
<feature type="repeat" description="ARM" evidence="4">
    <location>
        <begin position="1350"/>
        <end position="1392"/>
    </location>
</feature>
<evidence type="ECO:0000313" key="9">
    <source>
        <dbReference type="Proteomes" id="UP000186817"/>
    </source>
</evidence>
<organism evidence="8 9">
    <name type="scientific">Symbiodinium microadriaticum</name>
    <name type="common">Dinoflagellate</name>
    <name type="synonym">Zooxanthella microadriatica</name>
    <dbReference type="NCBI Taxonomy" id="2951"/>
    <lineage>
        <taxon>Eukaryota</taxon>
        <taxon>Sar</taxon>
        <taxon>Alveolata</taxon>
        <taxon>Dinophyceae</taxon>
        <taxon>Suessiales</taxon>
        <taxon>Symbiodiniaceae</taxon>
        <taxon>Symbiodinium</taxon>
    </lineage>
</organism>
<dbReference type="InterPro" id="IPR027417">
    <property type="entry name" value="P-loop_NTPase"/>
</dbReference>
<dbReference type="SUPFAM" id="SSF52540">
    <property type="entry name" value="P-loop containing nucleoside triphosphate hydrolases"/>
    <property type="match status" value="1"/>
</dbReference>
<dbReference type="Pfam" id="PF00270">
    <property type="entry name" value="DEAD"/>
    <property type="match status" value="1"/>
</dbReference>
<feature type="repeat" description="ANK" evidence="3">
    <location>
        <begin position="2304"/>
        <end position="2336"/>
    </location>
</feature>
<dbReference type="SMART" id="SM00185">
    <property type="entry name" value="ARM"/>
    <property type="match status" value="5"/>
</dbReference>
<sequence length="2456" mass="272398">MMTKRHGGDNLQNDQVIRICASCPSEEYNRVEAICTELHITTAFGIKGDFMEDIEGDGWFGKWQTRVVQSMDVLLQTFKTTENTVVVQLLLIMDGSSKNCEKEREKIHDLKEMLRQHYRNAALAFELHHLALYIADLKEEISKKPSEESAVEVAYQKFLATGIKEGLHARAWSFHLKSLALEVRPSSESAQLLLDRGAIVESALAGTRDERLRACDKPCDEPFVQRVDWLVSCCAVSKQVGPIINRWKIPVRFDPQSPLVAWAVDQCVDLESEEELARCLPEIAEQKGQEIGLTEWNQDGKTRLAIFKRWYRVPDIADASQRERELQWISTEANKVGLSFDLLEKIQKQQDGWRDGNVEEELRPEEMIYLLPKGRPGRGLPTKVSFEGRIVPGATTCWISFPAKYAACWDMLTCESPTESVACIFQADEDNGDHKPDPDPGGGEQSKWLEKVQAALEYGQRLKVARPPGKLGATQEMEMAKAKEMGWSYEEVDVFDVLEEQFPKGQLVDAWCEATKSWRRGTVEKQDLVDTGQQEGSDDTVLRWTLRCQLTKQTFNAFRVCSTAATMKAMLDHVGDAKLRGILMECLPHVDVLDIDTHRLRPDLVALRAKLRIKSIGTLHKLRNRILNDDLERDINAHLADPRWEVEVSKSHFMEMYDASLRALDRLTCHQRERLSTIKGSDMVHLFAPAGAGKTFVAVERVIDALNPGADEPTPRVLYVAATVELIYYFVQWLAVRTVSQKKDLELLSALVMLFKPYKSLLRLRMPVLQDGRIEFEAVVMTHDKNDKFDLLVIDESHNMYRDGVDRGILDDLHCSKRLLLSDNGQSSAVTATFPEMEEVQLTEVVRSTKQIVLGAASFQVNAEAAVPAGTHGPPVKSYIFQASRVEDERMQHYARRVMDAILHVDNVYSGVSLHKRLALFVPDGQFLTELKKALSLLLREGLPHRKLRFVKHEESLRSLPEWLRSADRPSAGEQQKHRQEEIILDTIDRVDGLEHLIVICVGLDAPIQGEARDLVTRADLYKGLTRAQLLAVVVNEEIENGWFEFLSNVRYHYKDNRPSEEEAASKHQSHAAAKVWQAAAADAKQQQQQQQPARQEAASEKPQQRKPTPSRPERTQITKKVPEAWEVPQQVSNVWDTRSNEVSGPKKPAFDPLRAARVQAEADRFRRDYVEKLRGADVEAQEQAARKLANELLGSDSDNKASIAAAGAIPPLVELLRSRTPEVQAAAEEALWLLAFNTDNQALIAKAGGIPPLVELLSSSNSAVQQEAVGALRQLALSADNKALIAEAGGIPPLVSCLKSTSIWAQHCAAEALGNLMADWIVVVDREFIPMPEATDIAEANRASIAAAGAIPPLVELLSSTTPHVQAAAAWALRNLALSADNKALIAENVAAIVEAEAVSRLVKLMGDRGTDKAQEAAAELLLELCAHPQGLSEAKASGALGAAARLETSGTPAAERAARRLAAEELKGSGRREAQLPRLRTFGEEPGARKRWMPRAARESENSVQLYIPGGCSFTALAVELEQSSPLPAADVCWKNQQRLALGMQGKRCGNGGTADEAEVVLRAAITGVPLFAVPVQRCREEADFLGYLRMRCHEQLRMPYFRVTFVSELGELRGALHGPRSWEGFGRPMKISVLTNGFLPEEDAAYKACRQLILKAAENENSKEAAELIARALFAFQDPDVSDDRGETATWKVCRKGDVGQLRLLLLGDADVTKADACPFPECMCCKEGWYQARNSKDRGLLEEYGKIVFCYAPESSHQEKTYNLQTCTPDQDSATPLFVAAQEGHLEVLQLLCLHCPRKEAHLDKAQKAGATPVYVACQNGHLGCVEVLTEAQADLSRETLNKATPLLIAAKGHRDILKHLLRAGAPLKRADAPMQDVADATGTTALCIAAQNGHQGAVETLLEVAACIDAANRDGATALFKACQRGRVGVVRLLLDNMATVDYPGHDGTTPLIIAANNGHMDVVELLVQARADIAHATNAGLNVILVSAQCSNMEMLRYLLGHSSCDHSRAVEDLREGRHACDARQEDAQRRSLSHSVQAGEVGVVQCLQEAAIDINMTLDSGIAPLAFACRSGDVDMVKLLVGADPSQHDIAEARRVAKASDHLECERHLPCELGSLAGYRQANNSLSWNAHPSRCHYEDQMQSNACCRSMMESASLQANYPDADNEVPSMQSWAMGAGQDGLQEYLSIAASERDCQWMESLVARRADVNRAPEGCSSPFWSILEDFEQDPRDWECWACLRFLIQARAQINDFNSEGETPLIHVTSHTEQEDFNDIHSGRILKILLQGSADPDRFDQDGFVALHYAAIFGHQEMMRVLISNRATVDIEVRHARNFGKTALSFSVEQCDARIVSMLLQLSADVQIALEWSNLPLWQAMIGPRYEEVRQLLQDAHRRAMISGSEEDRVGTQQRWELQNAEGRMAPLQMPAISVDAIVHVDVTMVQVSVTRDP</sequence>
<dbReference type="Gene3D" id="3.40.50.300">
    <property type="entry name" value="P-loop containing nucleotide triphosphate hydrolases"/>
    <property type="match status" value="1"/>
</dbReference>
<keyword evidence="2 3" id="KW-0040">ANK repeat</keyword>
<dbReference type="PROSITE" id="PS50297">
    <property type="entry name" value="ANK_REP_REGION"/>
    <property type="match status" value="5"/>
</dbReference>
<protein>
    <submittedName>
        <fullName evidence="8">Ankyrin-1</fullName>
    </submittedName>
</protein>
<dbReference type="Proteomes" id="UP000186817">
    <property type="component" value="Unassembled WGS sequence"/>
</dbReference>
<keyword evidence="1" id="KW-0677">Repeat</keyword>
<dbReference type="SUPFAM" id="SSF48371">
    <property type="entry name" value="ARM repeat"/>
    <property type="match status" value="1"/>
</dbReference>
<dbReference type="Gene3D" id="1.25.40.20">
    <property type="entry name" value="Ankyrin repeat-containing domain"/>
    <property type="match status" value="3"/>
</dbReference>
<dbReference type="InterPro" id="IPR011989">
    <property type="entry name" value="ARM-like"/>
</dbReference>
<accession>A0A1Q9DNI7</accession>
<name>A0A1Q9DNI7_SYMMI</name>
<dbReference type="InterPro" id="IPR016024">
    <property type="entry name" value="ARM-type_fold"/>
</dbReference>
<dbReference type="Pfam" id="PF00023">
    <property type="entry name" value="Ank"/>
    <property type="match status" value="1"/>
</dbReference>
<reference evidence="8 9" key="1">
    <citation type="submission" date="2016-02" db="EMBL/GenBank/DDBJ databases">
        <title>Genome analysis of coral dinoflagellate symbionts highlights evolutionary adaptations to a symbiotic lifestyle.</title>
        <authorList>
            <person name="Aranda M."/>
            <person name="Li Y."/>
            <person name="Liew Y.J."/>
            <person name="Baumgarten S."/>
            <person name="Simakov O."/>
            <person name="Wilson M."/>
            <person name="Piel J."/>
            <person name="Ashoor H."/>
            <person name="Bougouffa S."/>
            <person name="Bajic V.B."/>
            <person name="Ryu T."/>
            <person name="Ravasi T."/>
            <person name="Bayer T."/>
            <person name="Micklem G."/>
            <person name="Kim H."/>
            <person name="Bhak J."/>
            <person name="Lajeunesse T.C."/>
            <person name="Voolstra C.R."/>
        </authorList>
    </citation>
    <scope>NUCLEOTIDE SEQUENCE [LARGE SCALE GENOMIC DNA]</scope>
    <source>
        <strain evidence="8 9">CCMP2467</strain>
    </source>
</reference>
<gene>
    <name evidence="8" type="primary">ANK1</name>
    <name evidence="8" type="ORF">AK812_SmicGene21000</name>
</gene>
<keyword evidence="9" id="KW-1185">Reference proteome</keyword>
<dbReference type="GO" id="GO:0005524">
    <property type="term" value="F:ATP binding"/>
    <property type="evidence" value="ECO:0007669"/>
    <property type="project" value="InterPro"/>
</dbReference>
<evidence type="ECO:0000256" key="3">
    <source>
        <dbReference type="PROSITE-ProRule" id="PRU00023"/>
    </source>
</evidence>
<dbReference type="PROSITE" id="PS51192">
    <property type="entry name" value="HELICASE_ATP_BIND_1"/>
    <property type="match status" value="1"/>
</dbReference>
<feature type="domain" description="Helicase ATP-binding" evidence="7">
    <location>
        <begin position="675"/>
        <end position="852"/>
    </location>
</feature>
<keyword evidence="5" id="KW-0175">Coiled coil</keyword>
<feature type="repeat" description="ANK" evidence="3">
    <location>
        <begin position="1919"/>
        <end position="1951"/>
    </location>
</feature>
<evidence type="ECO:0000256" key="4">
    <source>
        <dbReference type="PROSITE-ProRule" id="PRU00259"/>
    </source>
</evidence>
<feature type="compositionally biased region" description="Low complexity" evidence="6">
    <location>
        <begin position="1071"/>
        <end position="1097"/>
    </location>
</feature>
<dbReference type="Pfam" id="PF00514">
    <property type="entry name" value="Arm"/>
    <property type="match status" value="4"/>
</dbReference>
<feature type="region of interest" description="Disordered" evidence="6">
    <location>
        <begin position="1059"/>
        <end position="1123"/>
    </location>
</feature>
<feature type="repeat" description="ANK" evidence="3">
    <location>
        <begin position="1813"/>
        <end position="1845"/>
    </location>
</feature>
<dbReference type="InterPro" id="IPR014001">
    <property type="entry name" value="Helicase_ATP-bd"/>
</dbReference>
<dbReference type="InterPro" id="IPR000225">
    <property type="entry name" value="Armadillo"/>
</dbReference>
<dbReference type="OrthoDB" id="7537227at2759"/>
<dbReference type="SUPFAM" id="SSF48403">
    <property type="entry name" value="Ankyrin repeat"/>
    <property type="match status" value="2"/>
</dbReference>
<dbReference type="PROSITE" id="PS50088">
    <property type="entry name" value="ANK_REPEAT"/>
    <property type="match status" value="5"/>
</dbReference>
<dbReference type="EMBL" id="LSRX01000457">
    <property type="protein sequence ID" value="OLP96736.1"/>
    <property type="molecule type" value="Genomic_DNA"/>
</dbReference>
<evidence type="ECO:0000256" key="5">
    <source>
        <dbReference type="SAM" id="Coils"/>
    </source>
</evidence>
<dbReference type="InterPro" id="IPR002110">
    <property type="entry name" value="Ankyrin_rpt"/>
</dbReference>
<dbReference type="PROSITE" id="PS50176">
    <property type="entry name" value="ARM_REPEAT"/>
    <property type="match status" value="3"/>
</dbReference>
<evidence type="ECO:0000259" key="7">
    <source>
        <dbReference type="PROSITE" id="PS51192"/>
    </source>
</evidence>